<evidence type="ECO:0000313" key="2">
    <source>
        <dbReference type="EMBL" id="HGZ11497.1"/>
    </source>
</evidence>
<dbReference type="AlphaFoldDB" id="A0A7C5ELQ5"/>
<accession>A0A7C5ELQ5</accession>
<sequence>MEVWMTGLLIGVKEISNFLRIHPRTVYRCLKAGRLPMVKKDSLGRWTLRKEDYLGSLKDAYKYHTNRPR</sequence>
<name>A0A7C5ELQ5_9BACT</name>
<protein>
    <submittedName>
        <fullName evidence="2">DNA-binding protein</fullName>
    </submittedName>
</protein>
<dbReference type="InterPro" id="IPR041657">
    <property type="entry name" value="HTH_17"/>
</dbReference>
<reference evidence="2" key="1">
    <citation type="journal article" date="2020" name="mSystems">
        <title>Genome- and Community-Level Interaction Insights into Carbon Utilization and Element Cycling Functions of Hydrothermarchaeota in Hydrothermal Sediment.</title>
        <authorList>
            <person name="Zhou Z."/>
            <person name="Liu Y."/>
            <person name="Xu W."/>
            <person name="Pan J."/>
            <person name="Luo Z.H."/>
            <person name="Li M."/>
        </authorList>
    </citation>
    <scope>NUCLEOTIDE SEQUENCE [LARGE SCALE GENOMIC DNA]</scope>
    <source>
        <strain evidence="2">SpSt-853</strain>
    </source>
</reference>
<keyword evidence="2" id="KW-0238">DNA-binding</keyword>
<organism evidence="2">
    <name type="scientific">Desulfobacca acetoxidans</name>
    <dbReference type="NCBI Taxonomy" id="60893"/>
    <lineage>
        <taxon>Bacteria</taxon>
        <taxon>Pseudomonadati</taxon>
        <taxon>Thermodesulfobacteriota</taxon>
        <taxon>Desulfobaccia</taxon>
        <taxon>Desulfobaccales</taxon>
        <taxon>Desulfobaccaceae</taxon>
        <taxon>Desulfobacca</taxon>
    </lineage>
</organism>
<comment type="caution">
    <text evidence="2">The sequence shown here is derived from an EMBL/GenBank/DDBJ whole genome shotgun (WGS) entry which is preliminary data.</text>
</comment>
<gene>
    <name evidence="2" type="ORF">ENW48_04715</name>
</gene>
<evidence type="ECO:0000259" key="1">
    <source>
        <dbReference type="Pfam" id="PF12728"/>
    </source>
</evidence>
<dbReference type="EMBL" id="DTKJ01000035">
    <property type="protein sequence ID" value="HGZ11497.1"/>
    <property type="molecule type" value="Genomic_DNA"/>
</dbReference>
<feature type="domain" description="Helix-turn-helix" evidence="1">
    <location>
        <begin position="11"/>
        <end position="52"/>
    </location>
</feature>
<dbReference type="Pfam" id="PF12728">
    <property type="entry name" value="HTH_17"/>
    <property type="match status" value="1"/>
</dbReference>
<dbReference type="GO" id="GO:0003677">
    <property type="term" value="F:DNA binding"/>
    <property type="evidence" value="ECO:0007669"/>
    <property type="project" value="UniProtKB-KW"/>
</dbReference>
<proteinExistence type="predicted"/>